<dbReference type="PRINTS" id="PR01590">
    <property type="entry name" value="HTHFIS"/>
</dbReference>
<evidence type="ECO:0000259" key="8">
    <source>
        <dbReference type="PROSITE" id="PS50110"/>
    </source>
</evidence>
<evidence type="ECO:0000256" key="5">
    <source>
        <dbReference type="ARBA" id="ARBA00023163"/>
    </source>
</evidence>
<gene>
    <name evidence="9" type="primary">zraR_18</name>
    <name evidence="9" type="ORF">ENSA7_46350</name>
</gene>
<dbReference type="RefSeq" id="WP_106091563.1">
    <property type="nucleotide sequence ID" value="NZ_PVNL01000095.1"/>
</dbReference>
<evidence type="ECO:0000259" key="7">
    <source>
        <dbReference type="PROSITE" id="PS50045"/>
    </source>
</evidence>
<feature type="domain" description="Sigma-54 factor interaction" evidence="7">
    <location>
        <begin position="142"/>
        <end position="371"/>
    </location>
</feature>
<evidence type="ECO:0000256" key="3">
    <source>
        <dbReference type="ARBA" id="ARBA00023015"/>
    </source>
</evidence>
<evidence type="ECO:0000256" key="4">
    <source>
        <dbReference type="ARBA" id="ARBA00023125"/>
    </source>
</evidence>
<dbReference type="PROSITE" id="PS50110">
    <property type="entry name" value="RESPONSE_REGULATORY"/>
    <property type="match status" value="1"/>
</dbReference>
<dbReference type="InterPro" id="IPR025662">
    <property type="entry name" value="Sigma_54_int_dom_ATP-bd_1"/>
</dbReference>
<dbReference type="Gene3D" id="1.10.10.60">
    <property type="entry name" value="Homeodomain-like"/>
    <property type="match status" value="1"/>
</dbReference>
<dbReference type="Gene3D" id="3.40.50.2300">
    <property type="match status" value="1"/>
</dbReference>
<dbReference type="InterPro" id="IPR001789">
    <property type="entry name" value="Sig_transdc_resp-reg_receiver"/>
</dbReference>
<dbReference type="OrthoDB" id="9763792at2"/>
<sequence>MDPRILVVDDDPDTRELLSANLRLEGYQAQPVGSAEAALEQLEGALIDAILTDVHMEGMTGVDLCERVRERYPHIPVLVMTGKADMATVVAALRAGAHDFVSKPVDLPHLHHRLERALHAAALEHEVHQLRRKLHRADASTLVGESAALAQTQSLIERVADADVPVLVTGESGVGKELVARELHRQSERADQPFVAINCAAIPPQLLESELFGHVRGAFTDAQRAREGLFIEAGSGTLFLDEIGEMPLEMQPKLLRALQERTVRPVGSDKTSPFRARVITATNRDLETEIEQQRFREDLFYRINVVNIHVPPLRVRGRDVLLLAQFFLTRIAERSGKPVKGISAAVAEKILVYDWPGNVRELENCMERAVALARYDELTVADLPDKVTHYERGEMVIHAAEPEELITLAELEGRYIRRVLQAVDGNKSRAAEVLGLARRTLYRRLGRLDDESGESGEEREGAA</sequence>
<dbReference type="PROSITE" id="PS50045">
    <property type="entry name" value="SIGMA54_INTERACT_4"/>
    <property type="match status" value="1"/>
</dbReference>
<dbReference type="Gene3D" id="3.40.50.300">
    <property type="entry name" value="P-loop containing nucleotide triphosphate hydrolases"/>
    <property type="match status" value="1"/>
</dbReference>
<dbReference type="InterPro" id="IPR002078">
    <property type="entry name" value="Sigma_54_int"/>
</dbReference>
<keyword evidence="2" id="KW-0067">ATP-binding</keyword>
<reference evidence="9 10" key="1">
    <citation type="submission" date="2018-03" db="EMBL/GenBank/DDBJ databases">
        <title>Draft Genome Sequences of the Obligatory Marine Myxobacteria Enhygromyxa salina SWB007.</title>
        <authorList>
            <person name="Poehlein A."/>
            <person name="Moghaddam J.A."/>
            <person name="Harms H."/>
            <person name="Alanjari M."/>
            <person name="Koenig G.M."/>
            <person name="Daniel R."/>
            <person name="Schaeberle T.F."/>
        </authorList>
    </citation>
    <scope>NUCLEOTIDE SEQUENCE [LARGE SCALE GENOMIC DNA]</scope>
    <source>
        <strain evidence="9 10">SWB007</strain>
    </source>
</reference>
<proteinExistence type="predicted"/>
<protein>
    <submittedName>
        <fullName evidence="9">Transcriptional regulatory protein ZraR</fullName>
    </submittedName>
</protein>
<dbReference type="PANTHER" id="PTHR32071:SF117">
    <property type="entry name" value="PTS-DEPENDENT DIHYDROXYACETONE KINASE OPERON REGULATORY PROTEIN-RELATED"/>
    <property type="match status" value="1"/>
</dbReference>
<dbReference type="GO" id="GO:0000160">
    <property type="term" value="P:phosphorelay signal transduction system"/>
    <property type="evidence" value="ECO:0007669"/>
    <property type="project" value="InterPro"/>
</dbReference>
<dbReference type="SMART" id="SM00448">
    <property type="entry name" value="REC"/>
    <property type="match status" value="1"/>
</dbReference>
<keyword evidence="6" id="KW-0597">Phosphoprotein</keyword>
<evidence type="ECO:0000256" key="2">
    <source>
        <dbReference type="ARBA" id="ARBA00022840"/>
    </source>
</evidence>
<dbReference type="PROSITE" id="PS00688">
    <property type="entry name" value="SIGMA54_INTERACT_3"/>
    <property type="match status" value="1"/>
</dbReference>
<dbReference type="SMART" id="SM00382">
    <property type="entry name" value="AAA"/>
    <property type="match status" value="1"/>
</dbReference>
<dbReference type="SUPFAM" id="SSF52540">
    <property type="entry name" value="P-loop containing nucleoside triphosphate hydrolases"/>
    <property type="match status" value="1"/>
</dbReference>
<dbReference type="SUPFAM" id="SSF52172">
    <property type="entry name" value="CheY-like"/>
    <property type="match status" value="1"/>
</dbReference>
<comment type="caution">
    <text evidence="9">The sequence shown here is derived from an EMBL/GenBank/DDBJ whole genome shotgun (WGS) entry which is preliminary data.</text>
</comment>
<dbReference type="Pfam" id="PF00158">
    <property type="entry name" value="Sigma54_activat"/>
    <property type="match status" value="1"/>
</dbReference>
<evidence type="ECO:0000256" key="6">
    <source>
        <dbReference type="PROSITE-ProRule" id="PRU00169"/>
    </source>
</evidence>
<keyword evidence="5" id="KW-0804">Transcription</keyword>
<dbReference type="InterPro" id="IPR003593">
    <property type="entry name" value="AAA+_ATPase"/>
</dbReference>
<evidence type="ECO:0000313" key="10">
    <source>
        <dbReference type="Proteomes" id="UP000238823"/>
    </source>
</evidence>
<dbReference type="InterPro" id="IPR009057">
    <property type="entry name" value="Homeodomain-like_sf"/>
</dbReference>
<dbReference type="InterPro" id="IPR058031">
    <property type="entry name" value="AAA_lid_NorR"/>
</dbReference>
<evidence type="ECO:0000256" key="1">
    <source>
        <dbReference type="ARBA" id="ARBA00022741"/>
    </source>
</evidence>
<dbReference type="InterPro" id="IPR011006">
    <property type="entry name" value="CheY-like_superfamily"/>
</dbReference>
<keyword evidence="4" id="KW-0238">DNA-binding</keyword>
<dbReference type="PROSITE" id="PS00675">
    <property type="entry name" value="SIGMA54_INTERACT_1"/>
    <property type="match status" value="1"/>
</dbReference>
<dbReference type="AlphaFoldDB" id="A0A2S9YK13"/>
<feature type="domain" description="Response regulatory" evidence="8">
    <location>
        <begin position="4"/>
        <end position="118"/>
    </location>
</feature>
<dbReference type="FunFam" id="3.40.50.300:FF:000006">
    <property type="entry name" value="DNA-binding transcriptional regulator NtrC"/>
    <property type="match status" value="1"/>
</dbReference>
<name>A0A2S9YK13_9BACT</name>
<accession>A0A2S9YK13</accession>
<keyword evidence="3" id="KW-0805">Transcription regulation</keyword>
<dbReference type="GO" id="GO:0043565">
    <property type="term" value="F:sequence-specific DNA binding"/>
    <property type="evidence" value="ECO:0007669"/>
    <property type="project" value="InterPro"/>
</dbReference>
<dbReference type="GO" id="GO:0005524">
    <property type="term" value="F:ATP binding"/>
    <property type="evidence" value="ECO:0007669"/>
    <property type="project" value="UniProtKB-KW"/>
</dbReference>
<dbReference type="Pfam" id="PF25601">
    <property type="entry name" value="AAA_lid_14"/>
    <property type="match status" value="1"/>
</dbReference>
<dbReference type="EMBL" id="PVNL01000095">
    <property type="protein sequence ID" value="PRQ05410.1"/>
    <property type="molecule type" value="Genomic_DNA"/>
</dbReference>
<organism evidence="9 10">
    <name type="scientific">Enhygromyxa salina</name>
    <dbReference type="NCBI Taxonomy" id="215803"/>
    <lineage>
        <taxon>Bacteria</taxon>
        <taxon>Pseudomonadati</taxon>
        <taxon>Myxococcota</taxon>
        <taxon>Polyangia</taxon>
        <taxon>Nannocystales</taxon>
        <taxon>Nannocystaceae</taxon>
        <taxon>Enhygromyxa</taxon>
    </lineage>
</organism>
<dbReference type="Proteomes" id="UP000238823">
    <property type="component" value="Unassembled WGS sequence"/>
</dbReference>
<dbReference type="Pfam" id="PF00072">
    <property type="entry name" value="Response_reg"/>
    <property type="match status" value="1"/>
</dbReference>
<dbReference type="PANTHER" id="PTHR32071">
    <property type="entry name" value="TRANSCRIPTIONAL REGULATORY PROTEIN"/>
    <property type="match status" value="1"/>
</dbReference>
<dbReference type="SUPFAM" id="SSF46689">
    <property type="entry name" value="Homeodomain-like"/>
    <property type="match status" value="1"/>
</dbReference>
<dbReference type="CDD" id="cd00009">
    <property type="entry name" value="AAA"/>
    <property type="match status" value="1"/>
</dbReference>
<dbReference type="GO" id="GO:0006355">
    <property type="term" value="P:regulation of DNA-templated transcription"/>
    <property type="evidence" value="ECO:0007669"/>
    <property type="project" value="InterPro"/>
</dbReference>
<dbReference type="Gene3D" id="1.10.8.60">
    <property type="match status" value="1"/>
</dbReference>
<keyword evidence="1" id="KW-0547">Nucleotide-binding</keyword>
<dbReference type="InterPro" id="IPR027417">
    <property type="entry name" value="P-loop_NTPase"/>
</dbReference>
<dbReference type="InterPro" id="IPR025944">
    <property type="entry name" value="Sigma_54_int_dom_CS"/>
</dbReference>
<evidence type="ECO:0000313" key="9">
    <source>
        <dbReference type="EMBL" id="PRQ05410.1"/>
    </source>
</evidence>
<dbReference type="InterPro" id="IPR002197">
    <property type="entry name" value="HTH_Fis"/>
</dbReference>
<dbReference type="Pfam" id="PF02954">
    <property type="entry name" value="HTH_8"/>
    <property type="match status" value="1"/>
</dbReference>
<feature type="modified residue" description="4-aspartylphosphate" evidence="6">
    <location>
        <position position="53"/>
    </location>
</feature>